<gene>
    <name evidence="4" type="ORF">SAMN05421751_12230</name>
</gene>
<dbReference type="AlphaFoldDB" id="A0A1H5YSS9"/>
<evidence type="ECO:0000256" key="2">
    <source>
        <dbReference type="ARBA" id="ARBA00022573"/>
    </source>
</evidence>
<dbReference type="InterPro" id="IPR003723">
    <property type="entry name" value="Precorrin-6x_reduct"/>
</dbReference>
<dbReference type="PANTHER" id="PTHR36925:SF1">
    <property type="entry name" value="COBALT-PRECORRIN-6A REDUCTASE"/>
    <property type="match status" value="1"/>
</dbReference>
<name>A0A1H5YSS9_9RHOB</name>
<dbReference type="NCBIfam" id="NF005968">
    <property type="entry name" value="PRK08057.1-2"/>
    <property type="match status" value="1"/>
</dbReference>
<evidence type="ECO:0000313" key="5">
    <source>
        <dbReference type="Proteomes" id="UP000236742"/>
    </source>
</evidence>
<evidence type="ECO:0000313" key="4">
    <source>
        <dbReference type="EMBL" id="SEG27211.1"/>
    </source>
</evidence>
<dbReference type="NCBIfam" id="TIGR00715">
    <property type="entry name" value="precor6x_red"/>
    <property type="match status" value="1"/>
</dbReference>
<dbReference type="UniPathway" id="UPA00148"/>
<organism evidence="4 5">
    <name type="scientific">Jhaorihella thermophila</name>
    <dbReference type="NCBI Taxonomy" id="488547"/>
    <lineage>
        <taxon>Bacteria</taxon>
        <taxon>Pseudomonadati</taxon>
        <taxon>Pseudomonadota</taxon>
        <taxon>Alphaproteobacteria</taxon>
        <taxon>Rhodobacterales</taxon>
        <taxon>Paracoccaceae</taxon>
        <taxon>Jhaorihella</taxon>
    </lineage>
</organism>
<evidence type="ECO:0000256" key="3">
    <source>
        <dbReference type="ARBA" id="ARBA00023002"/>
    </source>
</evidence>
<comment type="pathway">
    <text evidence="1">Cofactor biosynthesis; adenosylcobalamin biosynthesis.</text>
</comment>
<proteinExistence type="predicted"/>
<dbReference type="GO" id="GO:0016994">
    <property type="term" value="F:precorrin-6A reductase activity"/>
    <property type="evidence" value="ECO:0007669"/>
    <property type="project" value="InterPro"/>
</dbReference>
<dbReference type="Pfam" id="PF02571">
    <property type="entry name" value="CbiJ"/>
    <property type="match status" value="1"/>
</dbReference>
<evidence type="ECO:0000256" key="1">
    <source>
        <dbReference type="ARBA" id="ARBA00004953"/>
    </source>
</evidence>
<dbReference type="RefSeq" id="WP_104009171.1">
    <property type="nucleotide sequence ID" value="NZ_FNVD01000022.1"/>
</dbReference>
<keyword evidence="3" id="KW-0560">Oxidoreductase</keyword>
<dbReference type="PANTHER" id="PTHR36925">
    <property type="entry name" value="COBALT-PRECORRIN-6A REDUCTASE"/>
    <property type="match status" value="1"/>
</dbReference>
<dbReference type="EMBL" id="FNVD01000022">
    <property type="protein sequence ID" value="SEG27211.1"/>
    <property type="molecule type" value="Genomic_DNA"/>
</dbReference>
<protein>
    <submittedName>
        <fullName evidence="4">Precorrin-6A/cobalt-precorrin-6A reductase</fullName>
    </submittedName>
</protein>
<dbReference type="Proteomes" id="UP000236742">
    <property type="component" value="Unassembled WGS sequence"/>
</dbReference>
<sequence length="250" mass="26295">MRPNLLILGGTTEANALARAVAERGIAATYSYAGRVENPRPQPVPTRVGGFGGVAGLARYLREAGVTHVIDATHPFAAQMSRNAIAACAETGVKLAALTRPPWAPQHGDNWRVVPDIPAAVAALAGPARRVFLAVGRMHLQDFAAQPQHHYLCRLVDALGEIPLPNAEVVVSRGPFTLDGDLALMRAHGTELVVSKNAGGTGARAKIDAARALGLPVLMIDRPALPGRTELHAVARVLDWLDHAGTDLGV</sequence>
<keyword evidence="5" id="KW-1185">Reference proteome</keyword>
<keyword evidence="2" id="KW-0169">Cobalamin biosynthesis</keyword>
<reference evidence="4 5" key="1">
    <citation type="submission" date="2016-10" db="EMBL/GenBank/DDBJ databases">
        <authorList>
            <person name="de Groot N.N."/>
        </authorList>
    </citation>
    <scope>NUCLEOTIDE SEQUENCE [LARGE SCALE GENOMIC DNA]</scope>
    <source>
        <strain evidence="4 5">DSM 23413</strain>
    </source>
</reference>
<dbReference type="OrthoDB" id="5183775at2"/>
<dbReference type="GO" id="GO:0009236">
    <property type="term" value="P:cobalamin biosynthetic process"/>
    <property type="evidence" value="ECO:0007669"/>
    <property type="project" value="UniProtKB-UniPathway"/>
</dbReference>
<dbReference type="PROSITE" id="PS51014">
    <property type="entry name" value="COBK_CBIJ"/>
    <property type="match status" value="1"/>
</dbReference>
<accession>A0A1H5YSS9</accession>